<evidence type="ECO:0000256" key="6">
    <source>
        <dbReference type="ARBA" id="ARBA00022484"/>
    </source>
</evidence>
<dbReference type="NCBIfam" id="TIGR04202">
    <property type="entry name" value="capSnatchArena"/>
    <property type="match status" value="1"/>
</dbReference>
<keyword evidence="9" id="KW-1157">Cap snatching</keyword>
<evidence type="ECO:0000256" key="1">
    <source>
        <dbReference type="ARBA" id="ARBA00001936"/>
    </source>
</evidence>
<keyword evidence="10" id="KW-0479">Metal-binding</keyword>
<dbReference type="GO" id="GO:0043657">
    <property type="term" value="C:host cell"/>
    <property type="evidence" value="ECO:0007669"/>
    <property type="project" value="UniProtKB-SubCell"/>
</dbReference>
<evidence type="ECO:0000256" key="18">
    <source>
        <dbReference type="ARBA" id="ARBA00030436"/>
    </source>
</evidence>
<dbReference type="InterPro" id="IPR026382">
    <property type="entry name" value="CapSnatch_arenavir"/>
</dbReference>
<evidence type="ECO:0000256" key="10">
    <source>
        <dbReference type="ARBA" id="ARBA00022723"/>
    </source>
</evidence>
<feature type="domain" description="RdRp catalytic" evidence="21">
    <location>
        <begin position="1172"/>
        <end position="1368"/>
    </location>
</feature>
<keyword evidence="12" id="KW-0378">Hydrolase</keyword>
<evidence type="ECO:0000256" key="13">
    <source>
        <dbReference type="ARBA" id="ARBA00022842"/>
    </source>
</evidence>
<evidence type="ECO:0000256" key="16">
    <source>
        <dbReference type="ARBA" id="ARBA00023200"/>
    </source>
</evidence>
<evidence type="ECO:0000256" key="4">
    <source>
        <dbReference type="ARBA" id="ARBA00012494"/>
    </source>
</evidence>
<evidence type="ECO:0000256" key="15">
    <source>
        <dbReference type="ARBA" id="ARBA00022953"/>
    </source>
</evidence>
<dbReference type="GO" id="GO:0039694">
    <property type="term" value="P:viral RNA genome replication"/>
    <property type="evidence" value="ECO:0007669"/>
    <property type="project" value="InterPro"/>
</dbReference>
<dbReference type="EC" id="2.7.7.48" evidence="4"/>
<name>A0A0B6CFI0_9VIRU</name>
<evidence type="ECO:0000256" key="7">
    <source>
        <dbReference type="ARBA" id="ARBA00022679"/>
    </source>
</evidence>
<dbReference type="GO" id="GO:0000166">
    <property type="term" value="F:nucleotide binding"/>
    <property type="evidence" value="ECO:0007669"/>
    <property type="project" value="UniProtKB-KW"/>
</dbReference>
<sequence>MEDECKEAKDLVVRYIPTDNRLARQKLLFLSQTEPRFLLIEGLKLLSLCIEIDSCDQNGCLHNTDEKSVEFILFEHGFTCPGLPLVVPDGYKLIDNTVVLLECFVRSSEASFEQKYKEDYLKIVSLKSDLLQSGLTLIPLIDGRSSYATNLMPEWVNQRIRHLLFSLLKFEQENEKLLEESEYIRLVESLNFKAGKLSGVDSINILKDFRSDHYRNILRLCHSGINPLMSVDEVNRSIIEVFHKFRSGLNSGELKPSFRQTNLTEILKEFNELYEEVIPFTEDDRRDIFEDAINSCPLMRMLFKVLPQPNSHLKSNETTTTSKTLLSVLNKLKSSKVLNTRRKLLLGFDVLILICHCYDRKKGKGGFKEEWVGCCFRSVNDRLVNIFSTQKDLEKLLVARHRSKGGSCVAVDDLFNSYIESLTSKIIGGLKLINFDFVSSSFDWLIFKEVDYYEVMRFHENIPNSSCPIMVYDSKELLTDRIQLESNSLDLSKCLARLSSICLALVNSMKTSSTAKLRQNEFGKQRYKVVRCKECYSQAFKLESEEFHLLYLKTGEGSKCYSINNTLADHVESFYADPKRFFAPIFSGDVLVKMKEVMLSWLIPCDELKPHLADLNQLLGVLLLLILTNPTKRCQKLLQNMRYITMAAVSDYHHVRLMEKVKEDLITDAEFTVYRVLRKIWSIILDPEVKTLLTNRFKFLLNVSYLCHLITKETPDRLTDQIKCFEKFLKPKINNQYAFINPGEIASNEELSQTLASMEKFTSKNSLDPRSVKQDSPGICKLIFSCMISSLNNKSALSHQERNALSSDPLVSAGCATALDLASNKSVVVNKFQGDERLLNYDYNKLLAAVVCEMSESFIRKGRLFHSKEDYDYKVNKILSKLVLGPTERLGKVDGDSMEPFLDEEQEAMLSNIKDSIDQVLLNYSSQQTVSTDSKSMKGIHHLDLMIDNKVFKRLVITEVSHHFVEDFDQSILPESIYEEICNNAYNNSQLRGLYFLDDDEELCPIEKMSQKVAKKFFIEGDYFSCFKILLLQMNANALQGKLTHYNRKLVNYRFDMERLMNDVRISERESNSEAMSKALSLTNCLSSALKNLCFYSEESPTSYNSVCPDSGRLKFALSYKEQVGGNRELYIGDLRTKMFTRLVEDYFEALTKGFKGSCLNSEEEFLNAVMMMKLNVRQAWLSYSMDHSKWGPMMCPFLFLLTLQNLRLSSDADNQHTNSGKDYISSMLCWHIHKIVEIPFPVVQAMTRSFLKRKLGLMENTSCSDVETFFFEKLQSKVVPSHISSLLDMGQGILHNVSDFYGLVTEKFINLCLKQIFQESVDSFTSSDDQITIFGHELSQMVETQPEEVLLLIEFHNYLSNMLNKFVSPKSVVSRFVAEFKSRFFIWGEEVPLLTKFVAASLHNVKCKDPHQLCETIDTILDQSVANGVPVGLCNLIQERTLNLLRYSQYPIDPFLMYQFSDVKDWVDGTRGYRMQRSVERCDPDGTTFIRKILRRIYDKLKRGQIHEEFTTSFLNKEPSDALRYLCRLIDLEMPAVDVGSLRWLNLTHYNPLRMVLRQKVVYPSKLDWEPIKIPSIVKTIQNKLSSTFTRGAQKLLSEAINKSAFQSSIASGFIGLCKTIGSRCIRSDDKGTHYIRTIMSILSNCRSVHQVECSGGIICWRVNDLNEESLELEWIKPMLRPLLWDYFCITLSNALEIGPWVLGDPFEKEGVLTEFDSCNYFPIKPTSHRLLEDKVGINHLIHSVRRLYPSIFEEHIMPFMSDLASLKLKWTPRIKFLDLCVTLDVMCEAVSLVSHIVKWKREEHYVVLCGELSCMHQRHSATLQEERVISSSDVIDNFVKQVYFDSFIRPFVITSRTLGSMTWFPHKSALPMGESSERLGVLQSFVMKVIHKGIERPMFRSDLHYGYTWVDCAEESVRINVNALIRAGLTETEVFEDIGEFFDYLAKVGEGHTQLTLTIVFKSSRQFGSLSQTFRIILNLIGRMLDNGEFCPSNIQPLFSGEIDQRLIKECLPLLSNLDLFKNDDTPWPLLTGEIADYIRGGTVKLGEFVDLRVSDKQSILDTLHPDDFVRVGPDWEPVPLVACNGEVKEGQLVLGGLRPNLHTPDFLVLVEELVGEDATLLVSTLRGIFSERMKQGLTRVDILSVLSSTPNGLTILTQSLCDLGDWVEFQGYHLCYSRSLGRLMKTSPLGRQRLKGRLCVPVGESDYVEDID</sequence>
<evidence type="ECO:0000313" key="23">
    <source>
        <dbReference type="Proteomes" id="UP000112423"/>
    </source>
</evidence>
<dbReference type="RefSeq" id="YP_009508476.1">
    <property type="nucleotide sequence ID" value="NC_039011.1"/>
</dbReference>
<dbReference type="PROSITE" id="PS50525">
    <property type="entry name" value="RDRP_SSRNA_NEG_SEG"/>
    <property type="match status" value="1"/>
</dbReference>
<proteinExistence type="predicted"/>
<dbReference type="GO" id="GO:0044423">
    <property type="term" value="C:virion component"/>
    <property type="evidence" value="ECO:0007669"/>
    <property type="project" value="UniProtKB-KW"/>
</dbReference>
<dbReference type="InterPro" id="IPR007099">
    <property type="entry name" value="RNA-dir_pol_NSvirus"/>
</dbReference>
<dbReference type="GO" id="GO:0016787">
    <property type="term" value="F:hydrolase activity"/>
    <property type="evidence" value="ECO:0007669"/>
    <property type="project" value="UniProtKB-KW"/>
</dbReference>
<comment type="catalytic activity">
    <reaction evidence="20">
        <text>RNA(n) + a ribonucleoside 5'-triphosphate = RNA(n+1) + diphosphate</text>
        <dbReference type="Rhea" id="RHEA:21248"/>
        <dbReference type="Rhea" id="RHEA-COMP:14527"/>
        <dbReference type="Rhea" id="RHEA-COMP:17342"/>
        <dbReference type="ChEBI" id="CHEBI:33019"/>
        <dbReference type="ChEBI" id="CHEBI:61557"/>
        <dbReference type="ChEBI" id="CHEBI:140395"/>
        <dbReference type="EC" id="2.7.7.48"/>
    </reaction>
</comment>
<dbReference type="Proteomes" id="UP000112423">
    <property type="component" value="Genome"/>
</dbReference>
<dbReference type="Gene3D" id="3.30.70.2640">
    <property type="entry name" value="Arenavirus RNA polymerase"/>
    <property type="match status" value="1"/>
</dbReference>
<dbReference type="GeneID" id="37619942"/>
<evidence type="ECO:0000313" key="22">
    <source>
        <dbReference type="EMBL" id="AJI43721.1"/>
    </source>
</evidence>
<dbReference type="GO" id="GO:0075526">
    <property type="term" value="P:cap snatching"/>
    <property type="evidence" value="ECO:0007669"/>
    <property type="project" value="UniProtKB-KW"/>
</dbReference>
<keyword evidence="6" id="KW-0696">RNA-directed RNA polymerase</keyword>
<dbReference type="InterPro" id="IPR048006">
    <property type="entry name" value="CapSnatch_bunyavir"/>
</dbReference>
<dbReference type="Gene3D" id="1.20.1440.300">
    <property type="entry name" value="RNA-directed RNA polymerase L, helical domain"/>
    <property type="match status" value="1"/>
</dbReference>
<evidence type="ECO:0000256" key="5">
    <source>
        <dbReference type="ARBA" id="ARBA00018602"/>
    </source>
</evidence>
<keyword evidence="11" id="KW-0547">Nucleotide-binding</keyword>
<keyword evidence="8" id="KW-0548">Nucleotidyltransferase</keyword>
<evidence type="ECO:0000256" key="14">
    <source>
        <dbReference type="ARBA" id="ARBA00022844"/>
    </source>
</evidence>
<dbReference type="GO" id="GO:0003968">
    <property type="term" value="F:RNA-directed RNA polymerase activity"/>
    <property type="evidence" value="ECO:0007669"/>
    <property type="project" value="UniProtKB-KW"/>
</dbReference>
<comment type="subcellular location">
    <subcellularLocation>
        <location evidence="3">Host cell</location>
    </subcellularLocation>
</comment>
<comment type="cofactor">
    <cofactor evidence="1">
        <name>Mn(2+)</name>
        <dbReference type="ChEBI" id="CHEBI:29035"/>
    </cofactor>
</comment>
<evidence type="ECO:0000256" key="17">
    <source>
        <dbReference type="ARBA" id="ARBA00030285"/>
    </source>
</evidence>
<evidence type="ECO:0000256" key="19">
    <source>
        <dbReference type="ARBA" id="ARBA00031012"/>
    </source>
</evidence>
<evidence type="ECO:0000256" key="8">
    <source>
        <dbReference type="ARBA" id="ARBA00022695"/>
    </source>
</evidence>
<dbReference type="KEGG" id="vg:37619942"/>
<keyword evidence="14" id="KW-0946">Virion</keyword>
<protein>
    <recommendedName>
        <fullName evidence="5">RNA-directed RNA polymerase L</fullName>
        <ecNumber evidence="4">2.7.7.48</ecNumber>
    </recommendedName>
    <alternativeName>
        <fullName evidence="17">Large structural protein</fullName>
    </alternativeName>
    <alternativeName>
        <fullName evidence="19">Replicase</fullName>
    </alternativeName>
    <alternativeName>
        <fullName evidence="18">Transcriptase</fullName>
    </alternativeName>
</protein>
<dbReference type="InterPro" id="IPR010453">
    <property type="entry name" value="RNA_pol_arenavir"/>
</dbReference>
<evidence type="ECO:0000256" key="2">
    <source>
        <dbReference type="ARBA" id="ARBA00001946"/>
    </source>
</evidence>
<organism evidence="22 23">
    <name type="scientific">Souris virus</name>
    <dbReference type="NCBI Taxonomy" id="2010246"/>
    <lineage>
        <taxon>Viruses</taxon>
        <taxon>Riboviria</taxon>
        <taxon>Orthornavirae</taxon>
        <taxon>Negarnaviricota</taxon>
        <taxon>Polyploviricotina</taxon>
        <taxon>Bunyaviricetes</taxon>
        <taxon>Hareavirales</taxon>
        <taxon>Arenaviridae</taxon>
        <taxon>Mammarenavirus</taxon>
        <taxon>Mammarenavirus cameroonense</taxon>
    </lineage>
</organism>
<accession>A0A0B6CFI0</accession>
<evidence type="ECO:0000256" key="20">
    <source>
        <dbReference type="ARBA" id="ARBA00048744"/>
    </source>
</evidence>
<keyword evidence="23" id="KW-1185">Reference proteome</keyword>
<gene>
    <name evidence="22" type="primary">L</name>
</gene>
<dbReference type="GO" id="GO:0046872">
    <property type="term" value="F:metal ion binding"/>
    <property type="evidence" value="ECO:0007669"/>
    <property type="project" value="UniProtKB-KW"/>
</dbReference>
<evidence type="ECO:0000256" key="11">
    <source>
        <dbReference type="ARBA" id="ARBA00022741"/>
    </source>
</evidence>
<evidence type="ECO:0000259" key="21">
    <source>
        <dbReference type="PROSITE" id="PS50525"/>
    </source>
</evidence>
<dbReference type="EMBL" id="KP050226">
    <property type="protein sequence ID" value="AJI43721.1"/>
    <property type="molecule type" value="Genomic_RNA"/>
</dbReference>
<keyword evidence="16" id="KW-1035">Host cytoplasm</keyword>
<keyword evidence="15" id="KW-0693">Viral RNA replication</keyword>
<evidence type="ECO:0000256" key="3">
    <source>
        <dbReference type="ARBA" id="ARBA00004340"/>
    </source>
</evidence>
<keyword evidence="13" id="KW-0460">Magnesium</keyword>
<evidence type="ECO:0000256" key="9">
    <source>
        <dbReference type="ARBA" id="ARBA00022715"/>
    </source>
</evidence>
<dbReference type="Pfam" id="PF17296">
    <property type="entry name" value="ArenaCapSnatch"/>
    <property type="match status" value="1"/>
</dbReference>
<reference evidence="22 23" key="1">
    <citation type="submission" date="2014-10" db="EMBL/GenBank/DDBJ databases">
        <title>Virome of African Animals.</title>
        <authorList>
            <person name="Ng T.F.F."/>
            <person name="Schneider B.S."/>
            <person name="Gillis A."/>
            <person name="LeBreton M."/>
            <person name="Kondov N.O."/>
            <person name="Coffey L."/>
            <person name="Wolfe N.D."/>
            <person name="Delwart E."/>
        </authorList>
    </citation>
    <scope>NUCLEOTIDE SEQUENCE [LARGE SCALE GENOMIC DNA]</scope>
    <source>
        <strain evidence="22">PREDICT-05775</strain>
    </source>
</reference>
<dbReference type="Pfam" id="PF06317">
    <property type="entry name" value="Arena_RNA_pol"/>
    <property type="match status" value="1"/>
</dbReference>
<comment type="cofactor">
    <cofactor evidence="2">
        <name>Mg(2+)</name>
        <dbReference type="ChEBI" id="CHEBI:18420"/>
    </cofactor>
</comment>
<keyword evidence="7" id="KW-0808">Transferase</keyword>
<evidence type="ECO:0000256" key="12">
    <source>
        <dbReference type="ARBA" id="ARBA00022801"/>
    </source>
</evidence>